<proteinExistence type="predicted"/>
<organism evidence="1 2">
    <name type="scientific">Spiromyces aspiralis</name>
    <dbReference type="NCBI Taxonomy" id="68401"/>
    <lineage>
        <taxon>Eukaryota</taxon>
        <taxon>Fungi</taxon>
        <taxon>Fungi incertae sedis</taxon>
        <taxon>Zoopagomycota</taxon>
        <taxon>Kickxellomycotina</taxon>
        <taxon>Kickxellomycetes</taxon>
        <taxon>Kickxellales</taxon>
        <taxon>Kickxellaceae</taxon>
        <taxon>Spiromyces</taxon>
    </lineage>
</organism>
<gene>
    <name evidence="1" type="ORF">EV182_005752</name>
</gene>
<evidence type="ECO:0000313" key="2">
    <source>
        <dbReference type="Proteomes" id="UP001145114"/>
    </source>
</evidence>
<sequence>MDTDAKPKSSDSGTSIDIGLIEVSPDTILASLDKSPSYYEHFAVIEAKHSMSEEDRVFEQLLVYTWQLYTLQHNRQFVWGVVVYSSNIRVCLLSPNEAVFSSTAMDVATGPGREAFIGSLVNCSFCDINQLGLDLTMTYLEDIKCWKIECLTEGGKGGPSYVYSNKAIVVADCLFGWHMQCFLGSLDMPPKDSELKHDIIKDS</sequence>
<dbReference type="Proteomes" id="UP001145114">
    <property type="component" value="Unassembled WGS sequence"/>
</dbReference>
<dbReference type="EMBL" id="JAMZIH010007289">
    <property type="protein sequence ID" value="KAJ1673174.1"/>
    <property type="molecule type" value="Genomic_DNA"/>
</dbReference>
<evidence type="ECO:0000313" key="1">
    <source>
        <dbReference type="EMBL" id="KAJ1673174.1"/>
    </source>
</evidence>
<reference evidence="1" key="1">
    <citation type="submission" date="2022-06" db="EMBL/GenBank/DDBJ databases">
        <title>Phylogenomic reconstructions and comparative analyses of Kickxellomycotina fungi.</title>
        <authorList>
            <person name="Reynolds N.K."/>
            <person name="Stajich J.E."/>
            <person name="Barry K."/>
            <person name="Grigoriev I.V."/>
            <person name="Crous P."/>
            <person name="Smith M.E."/>
        </authorList>
    </citation>
    <scope>NUCLEOTIDE SEQUENCE</scope>
    <source>
        <strain evidence="1">RSA 2271</strain>
    </source>
</reference>
<comment type="caution">
    <text evidence="1">The sequence shown here is derived from an EMBL/GenBank/DDBJ whole genome shotgun (WGS) entry which is preliminary data.</text>
</comment>
<name>A0ACC1HFQ9_9FUNG</name>
<accession>A0ACC1HFQ9</accession>
<protein>
    <submittedName>
        <fullName evidence="1">Uncharacterized protein</fullName>
    </submittedName>
</protein>
<keyword evidence="2" id="KW-1185">Reference proteome</keyword>